<name>A0ACB8XJC0_ARCLA</name>
<accession>A0ACB8XJC0</accession>
<gene>
    <name evidence="1" type="ORF">L6452_42532</name>
</gene>
<reference evidence="2" key="1">
    <citation type="journal article" date="2022" name="Mol. Ecol. Resour.">
        <title>The genomes of chicory, endive, great burdock and yacon provide insights into Asteraceae palaeo-polyploidization history and plant inulin production.</title>
        <authorList>
            <person name="Fan W."/>
            <person name="Wang S."/>
            <person name="Wang H."/>
            <person name="Wang A."/>
            <person name="Jiang F."/>
            <person name="Liu H."/>
            <person name="Zhao H."/>
            <person name="Xu D."/>
            <person name="Zhang Y."/>
        </authorList>
    </citation>
    <scope>NUCLEOTIDE SEQUENCE [LARGE SCALE GENOMIC DNA]</scope>
    <source>
        <strain evidence="2">cv. Niubang</strain>
    </source>
</reference>
<dbReference type="EMBL" id="CM042063">
    <property type="protein sequence ID" value="KAI3667473.1"/>
    <property type="molecule type" value="Genomic_DNA"/>
</dbReference>
<dbReference type="Proteomes" id="UP001055879">
    <property type="component" value="Linkage Group LG17"/>
</dbReference>
<evidence type="ECO:0000313" key="1">
    <source>
        <dbReference type="EMBL" id="KAI3667473.1"/>
    </source>
</evidence>
<reference evidence="1 2" key="2">
    <citation type="journal article" date="2022" name="Mol. Ecol. Resour.">
        <title>The genomes of chicory, endive, great burdock and yacon provide insights into Asteraceae paleo-polyploidization history and plant inulin production.</title>
        <authorList>
            <person name="Fan W."/>
            <person name="Wang S."/>
            <person name="Wang H."/>
            <person name="Wang A."/>
            <person name="Jiang F."/>
            <person name="Liu H."/>
            <person name="Zhao H."/>
            <person name="Xu D."/>
            <person name="Zhang Y."/>
        </authorList>
    </citation>
    <scope>NUCLEOTIDE SEQUENCE [LARGE SCALE GENOMIC DNA]</scope>
    <source>
        <strain evidence="2">cv. Niubang</strain>
    </source>
</reference>
<organism evidence="1 2">
    <name type="scientific">Arctium lappa</name>
    <name type="common">Greater burdock</name>
    <name type="synonym">Lappa major</name>
    <dbReference type="NCBI Taxonomy" id="4217"/>
    <lineage>
        <taxon>Eukaryota</taxon>
        <taxon>Viridiplantae</taxon>
        <taxon>Streptophyta</taxon>
        <taxon>Embryophyta</taxon>
        <taxon>Tracheophyta</taxon>
        <taxon>Spermatophyta</taxon>
        <taxon>Magnoliopsida</taxon>
        <taxon>eudicotyledons</taxon>
        <taxon>Gunneridae</taxon>
        <taxon>Pentapetalae</taxon>
        <taxon>asterids</taxon>
        <taxon>campanulids</taxon>
        <taxon>Asterales</taxon>
        <taxon>Asteraceae</taxon>
        <taxon>Carduoideae</taxon>
        <taxon>Cardueae</taxon>
        <taxon>Arctiinae</taxon>
        <taxon>Arctium</taxon>
    </lineage>
</organism>
<protein>
    <submittedName>
        <fullName evidence="1">Uncharacterized protein</fullName>
    </submittedName>
</protein>
<proteinExistence type="predicted"/>
<keyword evidence="2" id="KW-1185">Reference proteome</keyword>
<comment type="caution">
    <text evidence="1">The sequence shown here is derived from an EMBL/GenBank/DDBJ whole genome shotgun (WGS) entry which is preliminary data.</text>
</comment>
<evidence type="ECO:0000313" key="2">
    <source>
        <dbReference type="Proteomes" id="UP001055879"/>
    </source>
</evidence>
<sequence>MDILSAKVHIDPTLTGLDGMCILESESGTKQGTPCGHLELGVMRRLHAMLSNQISIHANKVIYSRSFLQVATTKEAVAPPLRVVQIEELICFLLL</sequence>